<organism evidence="8 9">
    <name type="scientific">Lupinus luteus</name>
    <name type="common">European yellow lupine</name>
    <dbReference type="NCBI Taxonomy" id="3873"/>
    <lineage>
        <taxon>Eukaryota</taxon>
        <taxon>Viridiplantae</taxon>
        <taxon>Streptophyta</taxon>
        <taxon>Embryophyta</taxon>
        <taxon>Tracheophyta</taxon>
        <taxon>Spermatophyta</taxon>
        <taxon>Magnoliopsida</taxon>
        <taxon>eudicotyledons</taxon>
        <taxon>Gunneridae</taxon>
        <taxon>Pentapetalae</taxon>
        <taxon>rosids</taxon>
        <taxon>fabids</taxon>
        <taxon>Fabales</taxon>
        <taxon>Fabaceae</taxon>
        <taxon>Papilionoideae</taxon>
        <taxon>50 kb inversion clade</taxon>
        <taxon>genistoids sensu lato</taxon>
        <taxon>core genistoids</taxon>
        <taxon>Genisteae</taxon>
        <taxon>Lupinus</taxon>
    </lineage>
</organism>
<feature type="region of interest" description="Disordered" evidence="5">
    <location>
        <begin position="549"/>
        <end position="568"/>
    </location>
</feature>
<proteinExistence type="inferred from homology"/>
<dbReference type="Pfam" id="PF03000">
    <property type="entry name" value="NPH3"/>
    <property type="match status" value="1"/>
</dbReference>
<dbReference type="AlphaFoldDB" id="A0AAV1WTY5"/>
<feature type="region of interest" description="Disordered" evidence="5">
    <location>
        <begin position="489"/>
        <end position="528"/>
    </location>
</feature>
<feature type="domain" description="NPH3" evidence="7">
    <location>
        <begin position="211"/>
        <end position="487"/>
    </location>
</feature>
<evidence type="ECO:0000313" key="9">
    <source>
        <dbReference type="Proteomes" id="UP001497480"/>
    </source>
</evidence>
<dbReference type="InterPro" id="IPR043454">
    <property type="entry name" value="NPH3/RPT2-like"/>
</dbReference>
<comment type="pathway">
    <text evidence="2">Protein modification; protein ubiquitination.</text>
</comment>
<comment type="caution">
    <text evidence="8">The sequence shown here is derived from an EMBL/GenBank/DDBJ whole genome shotgun (WGS) entry which is preliminary data.</text>
</comment>
<dbReference type="SUPFAM" id="SSF54695">
    <property type="entry name" value="POZ domain"/>
    <property type="match status" value="1"/>
</dbReference>
<feature type="domain" description="BTB" evidence="6">
    <location>
        <begin position="29"/>
        <end position="97"/>
    </location>
</feature>
<evidence type="ECO:0000256" key="2">
    <source>
        <dbReference type="ARBA" id="ARBA00004906"/>
    </source>
</evidence>
<sequence length="630" mass="69563">MKFMKLGSKPDSFQNDGDNIRYVATELATDIAINVGDVKFYLHKFPLLAKSARFQKLVTQTNEENSNEVHIHDIPGGPAAFEICVKFCYGMTVTLNAYNVVAARCAAEYLEMYETVEKGNLIYKVEVFLNSSIFRSWKDSIIALQSTKSLLPWSEELKIVSHCLDSIATKASINTSKVEWSYTYNRKKLPSENGNDPHWNGMRKPQIVPKDWWVEDLCELQLDLYEQVITAIITKGNVSGAVIGEALNAYASRKMPGFNKGITQGGDVVKNRLFLETIVRLLPMDTSSVSFSFLLKLLRAAILVECEELERSELMRRIGQCLDEANVADLLICAPVGEAVFDVDTVQRLVEEFVASREHVQADSLLEEELQEISSPKMVSNPSKLKVAKLVDGYLAEIARDPSLPVSKFVNLTELVTSFPRPSHDGLYRAIDMYLKEHSGISKSERKRMCRLMDCRKLSAEACMHAVQNERLPMRVVVQVLFFEQLRATPSSGGTSTPDLTGSIRALLPGGSHGSSRSTTTNAEEDWDTTGTAEHISALKGELAALKLSAGGSEGSSGNSHGSGKGNNAEKVVAANKMKSLMSKTLFSKIWSSKERNSELTSSDTSESPDSTVAEETKSTPSRSRRVSVS</sequence>
<dbReference type="EMBL" id="CAXHTB010000009">
    <property type="protein sequence ID" value="CAL0312876.1"/>
    <property type="molecule type" value="Genomic_DNA"/>
</dbReference>
<dbReference type="SMART" id="SM00225">
    <property type="entry name" value="BTB"/>
    <property type="match status" value="1"/>
</dbReference>
<dbReference type="Proteomes" id="UP001497480">
    <property type="component" value="Unassembled WGS sequence"/>
</dbReference>
<name>A0AAV1WTY5_LUPLU</name>
<feature type="region of interest" description="Disordered" evidence="5">
    <location>
        <begin position="592"/>
        <end position="630"/>
    </location>
</feature>
<dbReference type="PROSITE" id="PS50097">
    <property type="entry name" value="BTB"/>
    <property type="match status" value="1"/>
</dbReference>
<keyword evidence="3" id="KW-0833">Ubl conjugation pathway</keyword>
<evidence type="ECO:0000313" key="8">
    <source>
        <dbReference type="EMBL" id="CAL0312876.1"/>
    </source>
</evidence>
<dbReference type="Pfam" id="PF00651">
    <property type="entry name" value="BTB"/>
    <property type="match status" value="1"/>
</dbReference>
<protein>
    <submittedName>
        <fullName evidence="8">Uncharacterized protein</fullName>
    </submittedName>
</protein>
<keyword evidence="9" id="KW-1185">Reference proteome</keyword>
<dbReference type="Gene3D" id="3.30.710.10">
    <property type="entry name" value="Potassium Channel Kv1.1, Chain A"/>
    <property type="match status" value="1"/>
</dbReference>
<feature type="compositionally biased region" description="Polar residues" evidence="5">
    <location>
        <begin position="489"/>
        <end position="500"/>
    </location>
</feature>
<comment type="subcellular location">
    <subcellularLocation>
        <location evidence="1">Endomembrane system</location>
        <topology evidence="1">Peripheral membrane protein</topology>
    </subcellularLocation>
</comment>
<dbReference type="InterPro" id="IPR027356">
    <property type="entry name" value="NPH3_dom"/>
</dbReference>
<dbReference type="PROSITE" id="PS51649">
    <property type="entry name" value="NPH3"/>
    <property type="match status" value="1"/>
</dbReference>
<evidence type="ECO:0000259" key="7">
    <source>
        <dbReference type="PROSITE" id="PS51649"/>
    </source>
</evidence>
<evidence type="ECO:0000256" key="4">
    <source>
        <dbReference type="PROSITE-ProRule" id="PRU00982"/>
    </source>
</evidence>
<accession>A0AAV1WTY5</accession>
<dbReference type="InterPro" id="IPR000210">
    <property type="entry name" value="BTB/POZ_dom"/>
</dbReference>
<reference evidence="8 9" key="1">
    <citation type="submission" date="2024-03" db="EMBL/GenBank/DDBJ databases">
        <authorList>
            <person name="Martinez-Hernandez J."/>
        </authorList>
    </citation>
    <scope>NUCLEOTIDE SEQUENCE [LARGE SCALE GENOMIC DNA]</scope>
</reference>
<feature type="compositionally biased region" description="Low complexity" evidence="5">
    <location>
        <begin position="599"/>
        <end position="612"/>
    </location>
</feature>
<evidence type="ECO:0000256" key="5">
    <source>
        <dbReference type="SAM" id="MobiDB-lite"/>
    </source>
</evidence>
<dbReference type="CDD" id="cd18312">
    <property type="entry name" value="BTB_POZ_NPY3-like"/>
    <property type="match status" value="1"/>
</dbReference>
<dbReference type="PANTHER" id="PTHR32370">
    <property type="entry name" value="OS12G0117600 PROTEIN"/>
    <property type="match status" value="1"/>
</dbReference>
<evidence type="ECO:0000259" key="6">
    <source>
        <dbReference type="PROSITE" id="PS50097"/>
    </source>
</evidence>
<gene>
    <name evidence="8" type="ORF">LLUT_LOCUS13936</name>
</gene>
<evidence type="ECO:0000256" key="1">
    <source>
        <dbReference type="ARBA" id="ARBA00004184"/>
    </source>
</evidence>
<dbReference type="GO" id="GO:0012505">
    <property type="term" value="C:endomembrane system"/>
    <property type="evidence" value="ECO:0007669"/>
    <property type="project" value="UniProtKB-SubCell"/>
</dbReference>
<comment type="similarity">
    <text evidence="4">Belongs to the NPH3 family.</text>
</comment>
<evidence type="ECO:0000256" key="3">
    <source>
        <dbReference type="ARBA" id="ARBA00022786"/>
    </source>
</evidence>
<dbReference type="InterPro" id="IPR011333">
    <property type="entry name" value="SKP1/BTB/POZ_sf"/>
</dbReference>